<dbReference type="GO" id="GO:0006508">
    <property type="term" value="P:proteolysis"/>
    <property type="evidence" value="ECO:0007669"/>
    <property type="project" value="UniProtKB-KW"/>
</dbReference>
<keyword evidence="2" id="KW-0378">Hydrolase</keyword>
<organism evidence="4 5">
    <name type="scientific">Nocardioides immobilis</name>
    <dbReference type="NCBI Taxonomy" id="2049295"/>
    <lineage>
        <taxon>Bacteria</taxon>
        <taxon>Bacillati</taxon>
        <taxon>Actinomycetota</taxon>
        <taxon>Actinomycetes</taxon>
        <taxon>Propionibacteriales</taxon>
        <taxon>Nocardioidaceae</taxon>
        <taxon>Nocardioides</taxon>
    </lineage>
</organism>
<dbReference type="RefSeq" id="WP_118928119.1">
    <property type="nucleotide sequence ID" value="NZ_QXGH01000034.1"/>
</dbReference>
<dbReference type="OrthoDB" id="9813435at2"/>
<dbReference type="SUPFAM" id="SSF49785">
    <property type="entry name" value="Galactose-binding domain-like"/>
    <property type="match status" value="1"/>
</dbReference>
<dbReference type="InterPro" id="IPR002884">
    <property type="entry name" value="P_dom"/>
</dbReference>
<dbReference type="Gene3D" id="2.60.120.260">
    <property type="entry name" value="Galactose-binding domain-like"/>
    <property type="match status" value="1"/>
</dbReference>
<dbReference type="InterPro" id="IPR008979">
    <property type="entry name" value="Galactose-bd-like_sf"/>
</dbReference>
<protein>
    <recommendedName>
        <fullName evidence="3">P/Homo B domain-containing protein</fullName>
    </recommendedName>
</protein>
<evidence type="ECO:0000313" key="5">
    <source>
        <dbReference type="Proteomes" id="UP000283644"/>
    </source>
</evidence>
<keyword evidence="5" id="KW-1185">Reference proteome</keyword>
<dbReference type="Proteomes" id="UP000283644">
    <property type="component" value="Unassembled WGS sequence"/>
</dbReference>
<name>A0A417XVA4_9ACTN</name>
<accession>A0A417XVA4</accession>
<comment type="caution">
    <text evidence="4">The sequence shown here is derived from an EMBL/GenBank/DDBJ whole genome shotgun (WGS) entry which is preliminary data.</text>
</comment>
<proteinExistence type="predicted"/>
<dbReference type="GO" id="GO:0004252">
    <property type="term" value="F:serine-type endopeptidase activity"/>
    <property type="evidence" value="ECO:0007669"/>
    <property type="project" value="InterPro"/>
</dbReference>
<dbReference type="Pfam" id="PF01483">
    <property type="entry name" value="P_proprotein"/>
    <property type="match status" value="1"/>
</dbReference>
<reference evidence="4 5" key="1">
    <citation type="submission" date="2018-09" db="EMBL/GenBank/DDBJ databases">
        <title>Genome sequencing of Nocardioides immobilis CCTCC AB 2017083 for comparison to Nocardioides silvaticus.</title>
        <authorList>
            <person name="Li C."/>
            <person name="Wang G."/>
        </authorList>
    </citation>
    <scope>NUCLEOTIDE SEQUENCE [LARGE SCALE GENOMIC DNA]</scope>
    <source>
        <strain evidence="4 5">CCTCC AB 2017083</strain>
    </source>
</reference>
<gene>
    <name evidence="4" type="ORF">D0Z08_25625</name>
</gene>
<dbReference type="EMBL" id="QXGH01000034">
    <property type="protein sequence ID" value="RHW24293.1"/>
    <property type="molecule type" value="Genomic_DNA"/>
</dbReference>
<evidence type="ECO:0000313" key="4">
    <source>
        <dbReference type="EMBL" id="RHW24293.1"/>
    </source>
</evidence>
<sequence>MRQVRRTVAALSTLVLTGVLGVVVPTAVAPPAAAYIACGYGTSASVNLPIPDNGSVISSIDKTGLTADDPLYDLDVTINIAHPFVGDLIVTLSYGNHTVLLTNRRGGGGDNYTNTRFNDGAASHISAGTAPFTGDFRPEQSLNAFDDLNPSGVWVLKVTDAVTHDTGTLQSWSMKFTTKWCNDLDRDYVKDEYDRCIDVRGVLPHGCPERARTLTTFYKSSVKEFRGYLKCSAAPRCAERQPVRIYKVAAGEDPLVGRTFSDTSGYYFLRKQGVSGQYYAVAPRVLEEDVAECLRIRSANIAV</sequence>
<evidence type="ECO:0000256" key="2">
    <source>
        <dbReference type="ARBA" id="ARBA00022801"/>
    </source>
</evidence>
<dbReference type="AlphaFoldDB" id="A0A417XVA4"/>
<dbReference type="PROSITE" id="PS51829">
    <property type="entry name" value="P_HOMO_B"/>
    <property type="match status" value="1"/>
</dbReference>
<evidence type="ECO:0000256" key="1">
    <source>
        <dbReference type="ARBA" id="ARBA00022670"/>
    </source>
</evidence>
<feature type="domain" description="P/Homo B" evidence="3">
    <location>
        <begin position="28"/>
        <end position="185"/>
    </location>
</feature>
<evidence type="ECO:0000259" key="3">
    <source>
        <dbReference type="PROSITE" id="PS51829"/>
    </source>
</evidence>
<keyword evidence="1" id="KW-0645">Protease</keyword>